<dbReference type="RefSeq" id="WP_200346131.1">
    <property type="nucleotide sequence ID" value="NZ_NRSJ01000016.1"/>
</dbReference>
<proteinExistence type="inferred from homology"/>
<evidence type="ECO:0000256" key="5">
    <source>
        <dbReference type="ARBA" id="ARBA00022989"/>
    </source>
</evidence>
<gene>
    <name evidence="9" type="ORF">CKO40_10310</name>
</gene>
<comment type="similarity">
    <text evidence="2">Belongs to the V-ATPase 116 kDa subunit family.</text>
</comment>
<dbReference type="GO" id="GO:0033179">
    <property type="term" value="C:proton-transporting V-type ATPase, V0 domain"/>
    <property type="evidence" value="ECO:0007669"/>
    <property type="project" value="InterPro"/>
</dbReference>
<dbReference type="EMBL" id="NRSJ01000016">
    <property type="protein sequence ID" value="MBK1704920.1"/>
    <property type="molecule type" value="Genomic_DNA"/>
</dbReference>
<dbReference type="InterPro" id="IPR002490">
    <property type="entry name" value="V-ATPase_116kDa_su"/>
</dbReference>
<evidence type="ECO:0000256" key="6">
    <source>
        <dbReference type="ARBA" id="ARBA00023065"/>
    </source>
</evidence>
<evidence type="ECO:0000256" key="8">
    <source>
        <dbReference type="SAM" id="Phobius"/>
    </source>
</evidence>
<dbReference type="AlphaFoldDB" id="A0AAJ0U4Z7"/>
<comment type="caution">
    <text evidence="9">The sequence shown here is derived from an EMBL/GenBank/DDBJ whole genome shotgun (WGS) entry which is preliminary data.</text>
</comment>
<sequence>MLRPVATRWFEVLCPRREAVRTLAELARTGAVELELRRPEAGERLLAEITSGLDRYQGLARRYQRYWQRGRLRHGPLLEAPAQVMERALARIAAWRREADPLIDQLQASEEELTGLRWLAQIIEQLRTSTLDFAGLTAAGPFLGSFCTILPKHTRLDLPLPMLARSVPWHQEDCWVLLGPRRRLEGAMAQVKAQHGRILIRPDWLKGDAATALTLIQARRAELSERIVEHDAALDTLFDAYALGDCLGDLLWLDWFSRQVGGLEPASANLSWITGWTDDLDGQRISAALDQAGTRALLRLTRPPPGARPPQILRNPGWLQPFELFARALGVPGADEADPTPLLALVVPLLFGYMFGDVGQGLVLMGLGLWLMRRHLLARLLVLCGASATVFGLLFGSLFGIEGLIPALWLHPLAHPLTVLLVPLVFAVGLLSVGQLLAGFGALQAGRLGQWLAVDAGLLLLYLGLAGMLAWPEAGLGWIALLGLGWYLGGAYWLAQRLLGALAAVGHLAESALQLLTNTLSFARVGAFALAHAALSVAVVTMAEAAPGWAALLILLLGNLVIVLLEGLVVSIQTTRLVLFEFFNRFLQGTGRVFRPLPAPPALVSGGAS</sequence>
<comment type="subcellular location">
    <subcellularLocation>
        <location evidence="1">Membrane</location>
        <topology evidence="1">Multi-pass membrane protein</topology>
    </subcellularLocation>
</comment>
<evidence type="ECO:0000313" key="9">
    <source>
        <dbReference type="EMBL" id="MBK1704920.1"/>
    </source>
</evidence>
<dbReference type="Proteomes" id="UP001296776">
    <property type="component" value="Unassembled WGS sequence"/>
</dbReference>
<dbReference type="Pfam" id="PF01496">
    <property type="entry name" value="V_ATPase_I"/>
    <property type="match status" value="1"/>
</dbReference>
<dbReference type="GO" id="GO:0007035">
    <property type="term" value="P:vacuolar acidification"/>
    <property type="evidence" value="ECO:0007669"/>
    <property type="project" value="TreeGrafter"/>
</dbReference>
<evidence type="ECO:0000256" key="7">
    <source>
        <dbReference type="ARBA" id="ARBA00023136"/>
    </source>
</evidence>
<keyword evidence="6" id="KW-0406">Ion transport</keyword>
<evidence type="ECO:0000256" key="1">
    <source>
        <dbReference type="ARBA" id="ARBA00004141"/>
    </source>
</evidence>
<evidence type="ECO:0000256" key="3">
    <source>
        <dbReference type="ARBA" id="ARBA00022448"/>
    </source>
</evidence>
<keyword evidence="5 8" id="KW-1133">Transmembrane helix</keyword>
<dbReference type="PANTHER" id="PTHR11629">
    <property type="entry name" value="VACUOLAR PROTON ATPASES"/>
    <property type="match status" value="1"/>
</dbReference>
<keyword evidence="4 8" id="KW-0812">Transmembrane</keyword>
<dbReference type="PANTHER" id="PTHR11629:SF63">
    <property type="entry name" value="V-TYPE PROTON ATPASE SUBUNIT A"/>
    <property type="match status" value="1"/>
</dbReference>
<evidence type="ECO:0000313" key="10">
    <source>
        <dbReference type="Proteomes" id="UP001296776"/>
    </source>
</evidence>
<reference evidence="9" key="2">
    <citation type="journal article" date="2020" name="Microorganisms">
        <title>Osmotic Adaptation and Compatible Solute Biosynthesis of Phototrophic Bacteria as Revealed from Genome Analyses.</title>
        <authorList>
            <person name="Imhoff J.F."/>
            <person name="Rahn T."/>
            <person name="Kunzel S."/>
            <person name="Keller A."/>
            <person name="Neulinger S.C."/>
        </authorList>
    </citation>
    <scope>NUCLEOTIDE SEQUENCE</scope>
    <source>
        <strain evidence="9">DSM 11080</strain>
    </source>
</reference>
<organism evidence="9 10">
    <name type="scientific">Halochromatium glycolicum</name>
    <dbReference type="NCBI Taxonomy" id="85075"/>
    <lineage>
        <taxon>Bacteria</taxon>
        <taxon>Pseudomonadati</taxon>
        <taxon>Pseudomonadota</taxon>
        <taxon>Gammaproteobacteria</taxon>
        <taxon>Chromatiales</taxon>
        <taxon>Chromatiaceae</taxon>
        <taxon>Halochromatium</taxon>
    </lineage>
</organism>
<evidence type="ECO:0000256" key="2">
    <source>
        <dbReference type="ARBA" id="ARBA00009904"/>
    </source>
</evidence>
<reference evidence="9" key="1">
    <citation type="submission" date="2017-08" db="EMBL/GenBank/DDBJ databases">
        <authorList>
            <person name="Imhoff J.F."/>
            <person name="Rahn T."/>
            <person name="Kuenzel S."/>
            <person name="Neulinger S.C."/>
        </authorList>
    </citation>
    <scope>NUCLEOTIDE SEQUENCE</scope>
    <source>
        <strain evidence="9">DSM 11080</strain>
    </source>
</reference>
<accession>A0AAJ0U4Z7</accession>
<feature type="transmembrane region" description="Helical" evidence="8">
    <location>
        <begin position="522"/>
        <end position="543"/>
    </location>
</feature>
<dbReference type="GO" id="GO:0046961">
    <property type="term" value="F:proton-transporting ATPase activity, rotational mechanism"/>
    <property type="evidence" value="ECO:0007669"/>
    <property type="project" value="InterPro"/>
</dbReference>
<feature type="transmembrane region" description="Helical" evidence="8">
    <location>
        <begin position="477"/>
        <end position="495"/>
    </location>
</feature>
<feature type="transmembrane region" description="Helical" evidence="8">
    <location>
        <begin position="419"/>
        <end position="440"/>
    </location>
</feature>
<feature type="transmembrane region" description="Helical" evidence="8">
    <location>
        <begin position="452"/>
        <end position="471"/>
    </location>
</feature>
<evidence type="ECO:0000256" key="4">
    <source>
        <dbReference type="ARBA" id="ARBA00022692"/>
    </source>
</evidence>
<dbReference type="GO" id="GO:0016471">
    <property type="term" value="C:vacuolar proton-transporting V-type ATPase complex"/>
    <property type="evidence" value="ECO:0007669"/>
    <property type="project" value="TreeGrafter"/>
</dbReference>
<protein>
    <submittedName>
        <fullName evidence="9">ATPase</fullName>
    </submittedName>
</protein>
<keyword evidence="10" id="KW-1185">Reference proteome</keyword>
<keyword evidence="3" id="KW-0813">Transport</keyword>
<keyword evidence="7 8" id="KW-0472">Membrane</keyword>
<name>A0AAJ0U4Z7_9GAMM</name>
<feature type="transmembrane region" description="Helical" evidence="8">
    <location>
        <begin position="342"/>
        <end position="364"/>
    </location>
</feature>
<feature type="transmembrane region" description="Helical" evidence="8">
    <location>
        <begin position="549"/>
        <end position="570"/>
    </location>
</feature>
<feature type="transmembrane region" description="Helical" evidence="8">
    <location>
        <begin position="376"/>
        <end position="399"/>
    </location>
</feature>
<dbReference type="GO" id="GO:0051117">
    <property type="term" value="F:ATPase binding"/>
    <property type="evidence" value="ECO:0007669"/>
    <property type="project" value="TreeGrafter"/>
</dbReference>